<dbReference type="Proteomes" id="UP000276133">
    <property type="component" value="Unassembled WGS sequence"/>
</dbReference>
<sequence length="60" mass="7105">MWYYLCERTVGIASFSRVYTESSSWAPNLKSQLRSDFRTCQDLGLNTKTKSIELDKRFFE</sequence>
<dbReference type="AlphaFoldDB" id="A0A3M7T7Y7"/>
<organism evidence="1 2">
    <name type="scientific">Brachionus plicatilis</name>
    <name type="common">Marine rotifer</name>
    <name type="synonym">Brachionus muelleri</name>
    <dbReference type="NCBI Taxonomy" id="10195"/>
    <lineage>
        <taxon>Eukaryota</taxon>
        <taxon>Metazoa</taxon>
        <taxon>Spiralia</taxon>
        <taxon>Gnathifera</taxon>
        <taxon>Rotifera</taxon>
        <taxon>Eurotatoria</taxon>
        <taxon>Monogononta</taxon>
        <taxon>Pseudotrocha</taxon>
        <taxon>Ploima</taxon>
        <taxon>Brachionidae</taxon>
        <taxon>Brachionus</taxon>
    </lineage>
</organism>
<gene>
    <name evidence="1" type="ORF">BpHYR1_001326</name>
</gene>
<proteinExistence type="predicted"/>
<protein>
    <submittedName>
        <fullName evidence="1">Uncharacterized protein</fullName>
    </submittedName>
</protein>
<name>A0A3M7T7Y7_BRAPC</name>
<evidence type="ECO:0000313" key="1">
    <source>
        <dbReference type="EMBL" id="RNA43940.1"/>
    </source>
</evidence>
<comment type="caution">
    <text evidence="1">The sequence shown here is derived from an EMBL/GenBank/DDBJ whole genome shotgun (WGS) entry which is preliminary data.</text>
</comment>
<reference evidence="1 2" key="1">
    <citation type="journal article" date="2018" name="Sci. Rep.">
        <title>Genomic signatures of local adaptation to the degree of environmental predictability in rotifers.</title>
        <authorList>
            <person name="Franch-Gras L."/>
            <person name="Hahn C."/>
            <person name="Garcia-Roger E.M."/>
            <person name="Carmona M.J."/>
            <person name="Serra M."/>
            <person name="Gomez A."/>
        </authorList>
    </citation>
    <scope>NUCLEOTIDE SEQUENCE [LARGE SCALE GENOMIC DNA]</scope>
    <source>
        <strain evidence="1">HYR1</strain>
    </source>
</reference>
<keyword evidence="2" id="KW-1185">Reference proteome</keyword>
<evidence type="ECO:0000313" key="2">
    <source>
        <dbReference type="Proteomes" id="UP000276133"/>
    </source>
</evidence>
<dbReference type="EMBL" id="REGN01000172">
    <property type="protein sequence ID" value="RNA43940.1"/>
    <property type="molecule type" value="Genomic_DNA"/>
</dbReference>
<accession>A0A3M7T7Y7</accession>